<gene>
    <name evidence="1" type="ORF">RC54_12190</name>
</gene>
<dbReference type="Proteomes" id="UP000269199">
    <property type="component" value="Chromosome"/>
</dbReference>
<evidence type="ECO:0000313" key="2">
    <source>
        <dbReference type="Proteomes" id="UP000269199"/>
    </source>
</evidence>
<organism evidence="1 2">
    <name type="scientific">Herbaspirillum rubrisubalbicans</name>
    <dbReference type="NCBI Taxonomy" id="80842"/>
    <lineage>
        <taxon>Bacteria</taxon>
        <taxon>Pseudomonadati</taxon>
        <taxon>Pseudomonadota</taxon>
        <taxon>Betaproteobacteria</taxon>
        <taxon>Burkholderiales</taxon>
        <taxon>Oxalobacteraceae</taxon>
        <taxon>Herbaspirillum</taxon>
    </lineage>
</organism>
<dbReference type="EMBL" id="CP024996">
    <property type="protein sequence ID" value="AYR24542.1"/>
    <property type="molecule type" value="Genomic_DNA"/>
</dbReference>
<dbReference type="AlphaFoldDB" id="A0AAD0U764"/>
<name>A0AAD0U764_9BURK</name>
<reference evidence="1 2" key="1">
    <citation type="submission" date="2017-11" db="EMBL/GenBank/DDBJ databases">
        <title>Complete genome sequence of Herbaspirillum rubrisubalbicans DSM 11543.</title>
        <authorList>
            <person name="Chen M."/>
            <person name="An Q."/>
        </authorList>
    </citation>
    <scope>NUCLEOTIDE SEQUENCE [LARGE SCALE GENOMIC DNA]</scope>
    <source>
        <strain evidence="1 2">DSM 11543</strain>
    </source>
</reference>
<protein>
    <submittedName>
        <fullName evidence="1">Uncharacterized protein</fullName>
    </submittedName>
</protein>
<sequence length="115" mass="11218">MSGGGGGNNDILLLGIVIIGAMMFSRTARAQQQTAPRTVYVPASASGASGTGAAQIAGGIAGGLAAWLGNLGAAAGSINTNPGNGYDTWNGTATVQNSFGLYGPIGGTAEDPWYG</sequence>
<proteinExistence type="predicted"/>
<accession>A0AAD0U764</accession>
<evidence type="ECO:0000313" key="1">
    <source>
        <dbReference type="EMBL" id="AYR24542.1"/>
    </source>
</evidence>